<evidence type="ECO:0000313" key="3">
    <source>
        <dbReference type="Proteomes" id="UP000256645"/>
    </source>
</evidence>
<evidence type="ECO:0000313" key="2">
    <source>
        <dbReference type="EMBL" id="RDW75262.1"/>
    </source>
</evidence>
<sequence>MTKTTPLRTITLDLQDLYYTPRNTDGKSESKIEDKDTKPASIDKSDLVQIKKEEEEVKLEDIPQHKGNSESTDPDQRARSNWDKVTLAKIKLRIQRA</sequence>
<dbReference type="Proteomes" id="UP000256645">
    <property type="component" value="Unassembled WGS sequence"/>
</dbReference>
<evidence type="ECO:0000256" key="1">
    <source>
        <dbReference type="SAM" id="MobiDB-lite"/>
    </source>
</evidence>
<keyword evidence="3" id="KW-1185">Reference proteome</keyword>
<feature type="region of interest" description="Disordered" evidence="1">
    <location>
        <begin position="20"/>
        <end position="82"/>
    </location>
</feature>
<dbReference type="EMBL" id="PDLM01000006">
    <property type="protein sequence ID" value="RDW75262.1"/>
    <property type="molecule type" value="Genomic_DNA"/>
</dbReference>
<dbReference type="AlphaFoldDB" id="A0A3D8RMF1"/>
<comment type="caution">
    <text evidence="2">The sequence shown here is derived from an EMBL/GenBank/DDBJ whole genome shotgun (WGS) entry which is preliminary data.</text>
</comment>
<gene>
    <name evidence="2" type="ORF">BP6252_06404</name>
</gene>
<name>A0A3D8RMF1_9HELO</name>
<feature type="compositionally biased region" description="Basic and acidic residues" evidence="1">
    <location>
        <begin position="24"/>
        <end position="82"/>
    </location>
</feature>
<accession>A0A3D8RMF1</accession>
<protein>
    <submittedName>
        <fullName evidence="2">Uncharacterized protein</fullName>
    </submittedName>
</protein>
<reference evidence="2 3" key="1">
    <citation type="journal article" date="2018" name="IMA Fungus">
        <title>IMA Genome-F 9: Draft genome sequence of Annulohypoxylon stygium, Aspergillus mulundensis, Berkeleyomyces basicola (syn. Thielaviopsis basicola), Ceratocystis smalleyi, two Cercospora beticola strains, Coleophoma cylindrospora, Fusarium fracticaudum, Phialophora cf. hyalina, and Morchella septimelata.</title>
        <authorList>
            <person name="Wingfield B.D."/>
            <person name="Bills G.F."/>
            <person name="Dong Y."/>
            <person name="Huang W."/>
            <person name="Nel W.J."/>
            <person name="Swalarsk-Parry B.S."/>
            <person name="Vaghefi N."/>
            <person name="Wilken P.M."/>
            <person name="An Z."/>
            <person name="de Beer Z.W."/>
            <person name="De Vos L."/>
            <person name="Chen L."/>
            <person name="Duong T.A."/>
            <person name="Gao Y."/>
            <person name="Hammerbacher A."/>
            <person name="Kikkert J.R."/>
            <person name="Li Y."/>
            <person name="Li H."/>
            <person name="Li K."/>
            <person name="Li Q."/>
            <person name="Liu X."/>
            <person name="Ma X."/>
            <person name="Naidoo K."/>
            <person name="Pethybridge S.J."/>
            <person name="Sun J."/>
            <person name="Steenkamp E.T."/>
            <person name="van der Nest M.A."/>
            <person name="van Wyk S."/>
            <person name="Wingfield M.J."/>
            <person name="Xiong C."/>
            <person name="Yue Q."/>
            <person name="Zhang X."/>
        </authorList>
    </citation>
    <scope>NUCLEOTIDE SEQUENCE [LARGE SCALE GENOMIC DNA]</scope>
    <source>
        <strain evidence="2 3">BP6252</strain>
    </source>
</reference>
<organism evidence="2 3">
    <name type="scientific">Coleophoma cylindrospora</name>
    <dbReference type="NCBI Taxonomy" id="1849047"/>
    <lineage>
        <taxon>Eukaryota</taxon>
        <taxon>Fungi</taxon>
        <taxon>Dikarya</taxon>
        <taxon>Ascomycota</taxon>
        <taxon>Pezizomycotina</taxon>
        <taxon>Leotiomycetes</taxon>
        <taxon>Helotiales</taxon>
        <taxon>Dermateaceae</taxon>
        <taxon>Coleophoma</taxon>
    </lineage>
</organism>
<proteinExistence type="predicted"/>